<feature type="region of interest" description="Disordered" evidence="1">
    <location>
        <begin position="88"/>
        <end position="122"/>
    </location>
</feature>
<reference evidence="2 3" key="1">
    <citation type="journal article" date="2021" name="BMC Genomics">
        <title>Datura genome reveals duplications of psychoactive alkaloid biosynthetic genes and high mutation rate following tissue culture.</title>
        <authorList>
            <person name="Rajewski A."/>
            <person name="Carter-House D."/>
            <person name="Stajich J."/>
            <person name="Litt A."/>
        </authorList>
    </citation>
    <scope>NUCLEOTIDE SEQUENCE [LARGE SCALE GENOMIC DNA]</scope>
    <source>
        <strain evidence="2">AR-01</strain>
    </source>
</reference>
<accession>A0ABS8TPW5</accession>
<comment type="caution">
    <text evidence="2">The sequence shown here is derived from an EMBL/GenBank/DDBJ whole genome shotgun (WGS) entry which is preliminary data.</text>
</comment>
<keyword evidence="3" id="KW-1185">Reference proteome</keyword>
<dbReference type="Proteomes" id="UP000823775">
    <property type="component" value="Unassembled WGS sequence"/>
</dbReference>
<protein>
    <submittedName>
        <fullName evidence="2">Uncharacterized protein</fullName>
    </submittedName>
</protein>
<evidence type="ECO:0000313" key="2">
    <source>
        <dbReference type="EMBL" id="MCD7473606.1"/>
    </source>
</evidence>
<dbReference type="EMBL" id="JACEIK010001996">
    <property type="protein sequence ID" value="MCD7473606.1"/>
    <property type="molecule type" value="Genomic_DNA"/>
</dbReference>
<gene>
    <name evidence="2" type="ORF">HAX54_015552</name>
</gene>
<organism evidence="2 3">
    <name type="scientific">Datura stramonium</name>
    <name type="common">Jimsonweed</name>
    <name type="synonym">Common thornapple</name>
    <dbReference type="NCBI Taxonomy" id="4076"/>
    <lineage>
        <taxon>Eukaryota</taxon>
        <taxon>Viridiplantae</taxon>
        <taxon>Streptophyta</taxon>
        <taxon>Embryophyta</taxon>
        <taxon>Tracheophyta</taxon>
        <taxon>Spermatophyta</taxon>
        <taxon>Magnoliopsida</taxon>
        <taxon>eudicotyledons</taxon>
        <taxon>Gunneridae</taxon>
        <taxon>Pentapetalae</taxon>
        <taxon>asterids</taxon>
        <taxon>lamiids</taxon>
        <taxon>Solanales</taxon>
        <taxon>Solanaceae</taxon>
        <taxon>Solanoideae</taxon>
        <taxon>Datureae</taxon>
        <taxon>Datura</taxon>
    </lineage>
</organism>
<evidence type="ECO:0000256" key="1">
    <source>
        <dbReference type="SAM" id="MobiDB-lite"/>
    </source>
</evidence>
<feature type="region of interest" description="Disordered" evidence="1">
    <location>
        <begin position="42"/>
        <end position="65"/>
    </location>
</feature>
<proteinExistence type="predicted"/>
<feature type="compositionally biased region" description="Basic and acidic residues" evidence="1">
    <location>
        <begin position="109"/>
        <end position="122"/>
    </location>
</feature>
<name>A0ABS8TPW5_DATST</name>
<evidence type="ECO:0000313" key="3">
    <source>
        <dbReference type="Proteomes" id="UP000823775"/>
    </source>
</evidence>
<sequence>MVDEGRWREGGRRCAESLVRPAAFAPSFSLLVEVAAIAVTAKERKRERRSADGLKKKMEKRGRGWGEREVTGGVVFSSHRRKYGEMVMKDMERGRPPSKGFAALKKCGRGREKREGASDGRK</sequence>